<dbReference type="VEuPathDB" id="FungiDB:FOXG_13401"/>
<reference evidence="2" key="1">
    <citation type="journal article" date="2012" name="Mol. Plant Microbe Interact.">
        <title>A highly conserved effector in Fusarium oxysporum is required for full virulence on Arabidopsis.</title>
        <authorList>
            <person name="Thatcher L.F."/>
            <person name="Gardiner D.M."/>
            <person name="Kazan K."/>
            <person name="Manners J."/>
        </authorList>
    </citation>
    <scope>NUCLEOTIDE SEQUENCE [LARGE SCALE GENOMIC DNA]</scope>
    <source>
        <strain evidence="2">Fo5176</strain>
    </source>
</reference>
<dbReference type="PANTHER" id="PTHR37451">
    <property type="entry name" value="MARVEL DOMAIN"/>
    <property type="match status" value="1"/>
</dbReference>
<protein>
    <submittedName>
        <fullName evidence="1">Uncharacterized protein</fullName>
    </submittedName>
</protein>
<evidence type="ECO:0000313" key="1">
    <source>
        <dbReference type="EnsemblFungi" id="FOXG_13401P0"/>
    </source>
</evidence>
<name>A0A0D2YAS5_FUSOF</name>
<gene>
    <name evidence="1" type="primary">28954663</name>
</gene>
<dbReference type="AlphaFoldDB" id="A0A0D2YAS5"/>
<dbReference type="PANTHER" id="PTHR37451:SF4">
    <property type="entry name" value="MARVEL DOMAIN-CONTAINING PROTEIN"/>
    <property type="match status" value="1"/>
</dbReference>
<organism evidence="1 2">
    <name type="scientific">Fusarium oxysporum (strain Fo5176)</name>
    <name type="common">Fusarium vascular wilt</name>
    <dbReference type="NCBI Taxonomy" id="660025"/>
    <lineage>
        <taxon>Eukaryota</taxon>
        <taxon>Fungi</taxon>
        <taxon>Dikarya</taxon>
        <taxon>Ascomycota</taxon>
        <taxon>Pezizomycotina</taxon>
        <taxon>Sordariomycetes</taxon>
        <taxon>Hypocreomycetidae</taxon>
        <taxon>Hypocreales</taxon>
        <taxon>Nectriaceae</taxon>
        <taxon>Fusarium</taxon>
        <taxon>Fusarium oxysporum species complex</taxon>
    </lineage>
</organism>
<reference evidence="1" key="2">
    <citation type="submission" date="2025-08" db="UniProtKB">
        <authorList>
            <consortium name="EnsemblFungi"/>
        </authorList>
    </citation>
    <scope>IDENTIFICATION</scope>
    <source>
        <strain evidence="1">4287 / CBS 123668 / FGSC 9935 / NRRL 34936</strain>
    </source>
</reference>
<dbReference type="EnsemblFungi" id="FOXG_13401T0">
    <property type="protein sequence ID" value="FOXG_13401P0"/>
    <property type="gene ID" value="FOXG_13401"/>
</dbReference>
<proteinExistence type="predicted"/>
<evidence type="ECO:0000313" key="2">
    <source>
        <dbReference type="Proteomes" id="UP000002489"/>
    </source>
</evidence>
<dbReference type="Proteomes" id="UP000002489">
    <property type="component" value="Unassembled WGS sequence"/>
</dbReference>
<sequence length="191" mass="21131">MTSRRPDLSQYPTGFTVLRIFQAVLNIITIVVTSFTINAVVIPGNCLLIITSSASLLVSTWMAFAHMFSNRLFNYLVAAILDTILTIFWLISFAVLAAQTAVLWAHGTDYCENNKCPDSLKTVTSFYGYVFATCVGLGGLAFLFSCICLIFHGIVSCRQHRYNQIGTNNVSEPIFVGDRHPQGSTEYRPLA</sequence>
<accession>A0A0D2YAS5</accession>